<dbReference type="NCBIfam" id="TIGR00516">
    <property type="entry name" value="acpS"/>
    <property type="match status" value="1"/>
</dbReference>
<dbReference type="Pfam" id="PF01648">
    <property type="entry name" value="ACPS"/>
    <property type="match status" value="1"/>
</dbReference>
<evidence type="ECO:0000256" key="6">
    <source>
        <dbReference type="ARBA" id="ARBA00023098"/>
    </source>
</evidence>
<comment type="subcellular location">
    <subcellularLocation>
        <location evidence="8">Cytoplasm</location>
    </subcellularLocation>
</comment>
<evidence type="ECO:0000256" key="2">
    <source>
        <dbReference type="ARBA" id="ARBA00022679"/>
    </source>
</evidence>
<dbReference type="Gene3D" id="3.90.470.20">
    <property type="entry name" value="4'-phosphopantetheinyl transferase domain"/>
    <property type="match status" value="1"/>
</dbReference>
<dbReference type="EMBL" id="DXAN01000003">
    <property type="protein sequence ID" value="HJA07845.1"/>
    <property type="molecule type" value="Genomic_DNA"/>
</dbReference>
<dbReference type="InterPro" id="IPR004568">
    <property type="entry name" value="Ppantetheine-prot_Trfase_dom"/>
</dbReference>
<keyword evidence="3 8" id="KW-0479">Metal-binding</keyword>
<dbReference type="HAMAP" id="MF_00101">
    <property type="entry name" value="AcpS"/>
    <property type="match status" value="1"/>
</dbReference>
<dbReference type="InterPro" id="IPR008278">
    <property type="entry name" value="4-PPantetheinyl_Trfase_dom"/>
</dbReference>
<evidence type="ECO:0000256" key="1">
    <source>
        <dbReference type="ARBA" id="ARBA00022516"/>
    </source>
</evidence>
<accession>A0A9D2KK75</accession>
<evidence type="ECO:0000256" key="8">
    <source>
        <dbReference type="HAMAP-Rule" id="MF_00101"/>
    </source>
</evidence>
<name>A0A9D2KK75_9BACT</name>
<dbReference type="SUPFAM" id="SSF56214">
    <property type="entry name" value="4'-phosphopantetheinyl transferase"/>
    <property type="match status" value="1"/>
</dbReference>
<dbReference type="GO" id="GO:0008897">
    <property type="term" value="F:holo-[acyl-carrier-protein] synthase activity"/>
    <property type="evidence" value="ECO:0007669"/>
    <property type="project" value="UniProtKB-UniRule"/>
</dbReference>
<dbReference type="GO" id="GO:0000287">
    <property type="term" value="F:magnesium ion binding"/>
    <property type="evidence" value="ECO:0007669"/>
    <property type="project" value="UniProtKB-UniRule"/>
</dbReference>
<reference evidence="10" key="1">
    <citation type="journal article" date="2021" name="PeerJ">
        <title>Extensive microbial diversity within the chicken gut microbiome revealed by metagenomics and culture.</title>
        <authorList>
            <person name="Gilroy R."/>
            <person name="Ravi A."/>
            <person name="Getino M."/>
            <person name="Pursley I."/>
            <person name="Horton D.L."/>
            <person name="Alikhan N.F."/>
            <person name="Baker D."/>
            <person name="Gharbi K."/>
            <person name="Hall N."/>
            <person name="Watson M."/>
            <person name="Adriaenssens E.M."/>
            <person name="Foster-Nyarko E."/>
            <person name="Jarju S."/>
            <person name="Secka A."/>
            <person name="Antonio M."/>
            <person name="Oren A."/>
            <person name="Chaudhuri R.R."/>
            <person name="La Ragione R."/>
            <person name="Hildebrand F."/>
            <person name="Pallen M.J."/>
        </authorList>
    </citation>
    <scope>NUCLEOTIDE SEQUENCE</scope>
    <source>
        <strain evidence="10">CHK186-16707</strain>
    </source>
</reference>
<comment type="similarity">
    <text evidence="8">Belongs to the P-Pant transferase superfamily. AcpS family.</text>
</comment>
<evidence type="ECO:0000256" key="3">
    <source>
        <dbReference type="ARBA" id="ARBA00022723"/>
    </source>
</evidence>
<comment type="caution">
    <text evidence="10">The sequence shown here is derived from an EMBL/GenBank/DDBJ whole genome shotgun (WGS) entry which is preliminary data.</text>
</comment>
<dbReference type="NCBIfam" id="TIGR00556">
    <property type="entry name" value="pantethn_trn"/>
    <property type="match status" value="1"/>
</dbReference>
<dbReference type="AlphaFoldDB" id="A0A9D2KK75"/>
<organism evidence="10 11">
    <name type="scientific">Candidatus Mailhella merdigallinarum</name>
    <dbReference type="NCBI Taxonomy" id="2838658"/>
    <lineage>
        <taxon>Bacteria</taxon>
        <taxon>Pseudomonadati</taxon>
        <taxon>Thermodesulfobacteriota</taxon>
        <taxon>Desulfovibrionia</taxon>
        <taxon>Desulfovibrionales</taxon>
        <taxon>Desulfovibrionaceae</taxon>
        <taxon>Mailhella</taxon>
    </lineage>
</organism>
<dbReference type="InterPro" id="IPR037143">
    <property type="entry name" value="4-PPantetheinyl_Trfase_dom_sf"/>
</dbReference>
<dbReference type="NCBIfam" id="NF011251">
    <property type="entry name" value="PRK14657.1"/>
    <property type="match status" value="1"/>
</dbReference>
<comment type="cofactor">
    <cofactor evidence="8">
        <name>Mg(2+)</name>
        <dbReference type="ChEBI" id="CHEBI:18420"/>
    </cofactor>
</comment>
<keyword evidence="8" id="KW-0963">Cytoplasm</keyword>
<keyword evidence="7 8" id="KW-0275">Fatty acid biosynthesis</keyword>
<evidence type="ECO:0000313" key="11">
    <source>
        <dbReference type="Proteomes" id="UP000824225"/>
    </source>
</evidence>
<dbReference type="Proteomes" id="UP000824225">
    <property type="component" value="Unassembled WGS sequence"/>
</dbReference>
<keyword evidence="1 8" id="KW-0444">Lipid biosynthesis</keyword>
<evidence type="ECO:0000256" key="5">
    <source>
        <dbReference type="ARBA" id="ARBA00022842"/>
    </source>
</evidence>
<keyword evidence="4 8" id="KW-0276">Fatty acid metabolism</keyword>
<keyword evidence="2 8" id="KW-0808">Transferase</keyword>
<evidence type="ECO:0000259" key="9">
    <source>
        <dbReference type="Pfam" id="PF01648"/>
    </source>
</evidence>
<protein>
    <recommendedName>
        <fullName evidence="8">Holo-[acyl-carrier-protein] synthase</fullName>
        <shortName evidence="8">Holo-ACP synthase</shortName>
        <ecNumber evidence="8">2.7.8.7</ecNumber>
    </recommendedName>
    <alternativeName>
        <fullName evidence="8">4'-phosphopantetheinyl transferase AcpS</fullName>
    </alternativeName>
</protein>
<evidence type="ECO:0000256" key="4">
    <source>
        <dbReference type="ARBA" id="ARBA00022832"/>
    </source>
</evidence>
<feature type="domain" description="4'-phosphopantetheinyl transferase" evidence="9">
    <location>
        <begin position="4"/>
        <end position="104"/>
    </location>
</feature>
<sequence length="126" mass="13038">MILGLGLDLVSLPRMERSLERFGDRLLERVLTPVERAALPAASGPRTAYVAARFAAKEAAVKALGTGFAAGVGPRDVEVVSLPSGKPELHLHGAAARRAGELGAASVHISLTHERDAAAAVVILEG</sequence>
<keyword evidence="5 8" id="KW-0460">Magnesium</keyword>
<feature type="binding site" evidence="8">
    <location>
        <position position="8"/>
    </location>
    <ligand>
        <name>Mg(2+)</name>
        <dbReference type="ChEBI" id="CHEBI:18420"/>
    </ligand>
</feature>
<proteinExistence type="inferred from homology"/>
<evidence type="ECO:0000256" key="7">
    <source>
        <dbReference type="ARBA" id="ARBA00023160"/>
    </source>
</evidence>
<gene>
    <name evidence="8" type="primary">acpS</name>
    <name evidence="10" type="ORF">H9962_01440</name>
</gene>
<dbReference type="InterPro" id="IPR002582">
    <property type="entry name" value="ACPS"/>
</dbReference>
<comment type="function">
    <text evidence="8">Transfers the 4'-phosphopantetheine moiety from coenzyme A to a Ser of acyl-carrier-protein.</text>
</comment>
<reference evidence="10" key="2">
    <citation type="submission" date="2021-04" db="EMBL/GenBank/DDBJ databases">
        <authorList>
            <person name="Gilroy R."/>
        </authorList>
    </citation>
    <scope>NUCLEOTIDE SEQUENCE</scope>
    <source>
        <strain evidence="10">CHK186-16707</strain>
    </source>
</reference>
<feature type="binding site" evidence="8">
    <location>
        <position position="58"/>
    </location>
    <ligand>
        <name>Mg(2+)</name>
        <dbReference type="ChEBI" id="CHEBI:18420"/>
    </ligand>
</feature>
<dbReference type="GO" id="GO:0006633">
    <property type="term" value="P:fatty acid biosynthetic process"/>
    <property type="evidence" value="ECO:0007669"/>
    <property type="project" value="UniProtKB-UniRule"/>
</dbReference>
<evidence type="ECO:0000313" key="10">
    <source>
        <dbReference type="EMBL" id="HJA07845.1"/>
    </source>
</evidence>
<keyword evidence="6 8" id="KW-0443">Lipid metabolism</keyword>
<comment type="catalytic activity">
    <reaction evidence="8">
        <text>apo-[ACP] + CoA = holo-[ACP] + adenosine 3',5'-bisphosphate + H(+)</text>
        <dbReference type="Rhea" id="RHEA:12068"/>
        <dbReference type="Rhea" id="RHEA-COMP:9685"/>
        <dbReference type="Rhea" id="RHEA-COMP:9690"/>
        <dbReference type="ChEBI" id="CHEBI:15378"/>
        <dbReference type="ChEBI" id="CHEBI:29999"/>
        <dbReference type="ChEBI" id="CHEBI:57287"/>
        <dbReference type="ChEBI" id="CHEBI:58343"/>
        <dbReference type="ChEBI" id="CHEBI:64479"/>
        <dbReference type="EC" id="2.7.8.7"/>
    </reaction>
</comment>
<dbReference type="EC" id="2.7.8.7" evidence="8"/>
<dbReference type="GO" id="GO:0005737">
    <property type="term" value="C:cytoplasm"/>
    <property type="evidence" value="ECO:0007669"/>
    <property type="project" value="UniProtKB-SubCell"/>
</dbReference>